<evidence type="ECO:0000256" key="2">
    <source>
        <dbReference type="ARBA" id="ARBA00010157"/>
    </source>
</evidence>
<dbReference type="PANTHER" id="PTHR33406:SF6">
    <property type="entry name" value="MEMBRANE PROTEIN YDGH-RELATED"/>
    <property type="match status" value="1"/>
</dbReference>
<dbReference type="Gene3D" id="1.20.1640.10">
    <property type="entry name" value="Multidrug efflux transporter AcrB transmembrane domain"/>
    <property type="match status" value="2"/>
</dbReference>
<name>A0ABW9QQD1_9ACTN</name>
<dbReference type="Proteomes" id="UP000437736">
    <property type="component" value="Unassembled WGS sequence"/>
</dbReference>
<feature type="transmembrane region" description="Helical" evidence="8">
    <location>
        <begin position="632"/>
        <end position="656"/>
    </location>
</feature>
<evidence type="ECO:0000313" key="10">
    <source>
        <dbReference type="EMBL" id="MST31614.1"/>
    </source>
</evidence>
<evidence type="ECO:0000256" key="8">
    <source>
        <dbReference type="SAM" id="Phobius"/>
    </source>
</evidence>
<dbReference type="SUPFAM" id="SSF82866">
    <property type="entry name" value="Multidrug efflux transporter AcrB transmembrane domain"/>
    <property type="match status" value="2"/>
</dbReference>
<evidence type="ECO:0000256" key="1">
    <source>
        <dbReference type="ARBA" id="ARBA00004651"/>
    </source>
</evidence>
<evidence type="ECO:0000256" key="6">
    <source>
        <dbReference type="ARBA" id="ARBA00023136"/>
    </source>
</evidence>
<dbReference type="InterPro" id="IPR000731">
    <property type="entry name" value="SSD"/>
</dbReference>
<feature type="transmembrane region" description="Helical" evidence="8">
    <location>
        <begin position="239"/>
        <end position="258"/>
    </location>
</feature>
<gene>
    <name evidence="10" type="ORF">GHK86_02560</name>
</gene>
<keyword evidence="11" id="KW-1185">Reference proteome</keyword>
<dbReference type="PROSITE" id="PS50156">
    <property type="entry name" value="SSD"/>
    <property type="match status" value="2"/>
</dbReference>
<feature type="domain" description="SSD" evidence="9">
    <location>
        <begin position="607"/>
        <end position="740"/>
    </location>
</feature>
<evidence type="ECO:0000313" key="11">
    <source>
        <dbReference type="Proteomes" id="UP000437736"/>
    </source>
</evidence>
<evidence type="ECO:0000256" key="3">
    <source>
        <dbReference type="ARBA" id="ARBA00022475"/>
    </source>
</evidence>
<dbReference type="InterPro" id="IPR050545">
    <property type="entry name" value="Mycobact_MmpL"/>
</dbReference>
<reference evidence="10 11" key="1">
    <citation type="submission" date="2019-11" db="EMBL/GenBank/DDBJ databases">
        <title>Acidiferrimicrobium australis gen. nov., sp. nov., an acidophilic and obligately heterotrophic, member of the Actinobacteria that catalyses dissimilatory oxido- reduction of iron isolated from metal-rich acidic water in Chile.</title>
        <authorList>
            <person name="Gonzalez D."/>
            <person name="Huber K."/>
            <person name="Hedrich S."/>
            <person name="Rojas-Villalobos C."/>
            <person name="Quatrini R."/>
            <person name="Dinamarca M.A."/>
            <person name="Schwarz A."/>
            <person name="Canales C."/>
            <person name="Nancucheo I."/>
        </authorList>
    </citation>
    <scope>NUCLEOTIDE SEQUENCE [LARGE SCALE GENOMIC DNA]</scope>
    <source>
        <strain evidence="10 11">USS-CCA1</strain>
    </source>
</reference>
<feature type="transmembrane region" description="Helical" evidence="8">
    <location>
        <begin position="714"/>
        <end position="742"/>
    </location>
</feature>
<feature type="transmembrane region" description="Helical" evidence="8">
    <location>
        <begin position="314"/>
        <end position="336"/>
    </location>
</feature>
<feature type="transmembrane region" description="Helical" evidence="8">
    <location>
        <begin position="186"/>
        <end position="219"/>
    </location>
</feature>
<feature type="transmembrane region" description="Helical" evidence="8">
    <location>
        <begin position="677"/>
        <end position="702"/>
    </location>
</feature>
<dbReference type="EMBL" id="WJHE01000106">
    <property type="protein sequence ID" value="MST31614.1"/>
    <property type="molecule type" value="Genomic_DNA"/>
</dbReference>
<feature type="transmembrane region" description="Helical" evidence="8">
    <location>
        <begin position="604"/>
        <end position="626"/>
    </location>
</feature>
<feature type="domain" description="SSD" evidence="9">
    <location>
        <begin position="205"/>
        <end position="335"/>
    </location>
</feature>
<evidence type="ECO:0000256" key="5">
    <source>
        <dbReference type="ARBA" id="ARBA00022989"/>
    </source>
</evidence>
<accession>A0ABW9QQD1</accession>
<evidence type="ECO:0000256" key="7">
    <source>
        <dbReference type="SAM" id="MobiDB-lite"/>
    </source>
</evidence>
<dbReference type="InterPro" id="IPR004869">
    <property type="entry name" value="MMPL_dom"/>
</dbReference>
<dbReference type="Pfam" id="PF03176">
    <property type="entry name" value="MMPL"/>
    <property type="match status" value="2"/>
</dbReference>
<comment type="caution">
    <text evidence="10">The sequence shown here is derived from an EMBL/GenBank/DDBJ whole genome shotgun (WGS) entry which is preliminary data.</text>
</comment>
<feature type="transmembrane region" description="Helical" evidence="8">
    <location>
        <begin position="15"/>
        <end position="34"/>
    </location>
</feature>
<feature type="transmembrane region" description="Helical" evidence="8">
    <location>
        <begin position="578"/>
        <end position="597"/>
    </location>
</feature>
<proteinExistence type="inferred from homology"/>
<keyword evidence="3" id="KW-1003">Cell membrane</keyword>
<feature type="region of interest" description="Disordered" evidence="7">
    <location>
        <begin position="753"/>
        <end position="782"/>
    </location>
</feature>
<evidence type="ECO:0000259" key="9">
    <source>
        <dbReference type="PROSITE" id="PS50156"/>
    </source>
</evidence>
<comment type="subcellular location">
    <subcellularLocation>
        <location evidence="1">Cell membrane</location>
        <topology evidence="1">Multi-pass membrane protein</topology>
    </subcellularLocation>
</comment>
<sequence>MDRFFGSLARVVVRLRIPVILVWIAVAVVGTLTLPSMTSEINNNNSQFLPANAPSSRAAALAAPILGNATATSQVIVVASTTGAPLTAADQSAIARRVADLRTVPSVQRAEEIKVSPSGSAAQIAVTASVAASDIKAQKTLVAGIDSALARAGAAPGVAFHLAGAVATNVASQNSSSRTGHRVQSLSLLLIIVLLLLIFRAPLAAVVTLLPPAFALVISIRFIGALGANGLKISEITDILLIVLLLGAGTDYGLFLVFRVREAMATGMDAKDAVTHALVRVGESITASAGTVILALLTLLLASFGIYHDLGVPLAVGVGVMLLAGLTLLPALLATFGRAAFWPRRPHRIDPGRIGVWGAIAARIVRRPAVTLGIGVLAFAAVASAALGYHSGGFGGATSAPAGSDAATGNAIVASQFPRSSANPANLVLAYPRPVWTHPGVLVRAGNSLVGSHRFTQLSGPLDPNGTVLSPAQLTALHSRLGPPGRLPAVEPASAGVPPARYNAYRATAVFVSPNGRVVQFEATLRAGAQTTTAALDATPTIRHTVAAAAAASGATASGVAGQAAALYDVSATSSHDLVTIVPIAIVAIALLLALVLRSLVAPLYLIVSVALSYLAALGLSTLAFIDIGGDGGLTFILPFLLFVFLLALGEDYNILVMTRIREESRHRPLREAVVEAVGRTGPTITSAGVILAGSFAVIGIAGGGGSGGTQIQAIGFGLAIGILMDTFVVRTVLVPSAVALLGRYNWWPAGMSRRPAHAPREERRPGGGHGPVLEEAPDLRA</sequence>
<dbReference type="PANTHER" id="PTHR33406">
    <property type="entry name" value="MEMBRANE PROTEIN MJ1562-RELATED"/>
    <property type="match status" value="1"/>
</dbReference>
<organism evidence="10 11">
    <name type="scientific">Acidiferrimicrobium australe</name>
    <dbReference type="NCBI Taxonomy" id="2664430"/>
    <lineage>
        <taxon>Bacteria</taxon>
        <taxon>Bacillati</taxon>
        <taxon>Actinomycetota</taxon>
        <taxon>Acidimicrobiia</taxon>
        <taxon>Acidimicrobiales</taxon>
        <taxon>Acidimicrobiaceae</taxon>
        <taxon>Acidiferrimicrobium</taxon>
    </lineage>
</organism>
<evidence type="ECO:0000256" key="4">
    <source>
        <dbReference type="ARBA" id="ARBA00022692"/>
    </source>
</evidence>
<feature type="transmembrane region" description="Helical" evidence="8">
    <location>
        <begin position="369"/>
        <end position="389"/>
    </location>
</feature>
<comment type="similarity">
    <text evidence="2">Belongs to the resistance-nodulation-cell division (RND) (TC 2.A.6) family. MmpL subfamily.</text>
</comment>
<keyword evidence="6 8" id="KW-0472">Membrane</keyword>
<keyword evidence="5 8" id="KW-1133">Transmembrane helix</keyword>
<feature type="transmembrane region" description="Helical" evidence="8">
    <location>
        <begin position="285"/>
        <end position="308"/>
    </location>
</feature>
<protein>
    <submittedName>
        <fullName evidence="10">MMPL family transporter</fullName>
    </submittedName>
</protein>
<keyword evidence="4 8" id="KW-0812">Transmembrane</keyword>